<comment type="caution">
    <text evidence="2">The sequence shown here is derived from an EMBL/GenBank/DDBJ whole genome shotgun (WGS) entry which is preliminary data.</text>
</comment>
<name>A0A8K0CSK7_IGNLU</name>
<dbReference type="EMBL" id="VTPC01065555">
    <property type="protein sequence ID" value="KAF2889552.1"/>
    <property type="molecule type" value="Genomic_DNA"/>
</dbReference>
<dbReference type="PANTHER" id="PTHR10773:SF19">
    <property type="match status" value="1"/>
</dbReference>
<proteinExistence type="predicted"/>
<organism evidence="2 3">
    <name type="scientific">Ignelater luminosus</name>
    <name type="common">Cucubano</name>
    <name type="synonym">Pyrophorus luminosus</name>
    <dbReference type="NCBI Taxonomy" id="2038154"/>
    <lineage>
        <taxon>Eukaryota</taxon>
        <taxon>Metazoa</taxon>
        <taxon>Ecdysozoa</taxon>
        <taxon>Arthropoda</taxon>
        <taxon>Hexapoda</taxon>
        <taxon>Insecta</taxon>
        <taxon>Pterygota</taxon>
        <taxon>Neoptera</taxon>
        <taxon>Endopterygota</taxon>
        <taxon>Coleoptera</taxon>
        <taxon>Polyphaga</taxon>
        <taxon>Elateriformia</taxon>
        <taxon>Elateroidea</taxon>
        <taxon>Elateridae</taxon>
        <taxon>Agrypninae</taxon>
        <taxon>Pyrophorini</taxon>
        <taxon>Ignelater</taxon>
    </lineage>
</organism>
<reference evidence="2" key="1">
    <citation type="submission" date="2019-08" db="EMBL/GenBank/DDBJ databases">
        <title>The genome of the North American firefly Photinus pyralis.</title>
        <authorList>
            <consortium name="Photinus pyralis genome working group"/>
            <person name="Fallon T.R."/>
            <person name="Sander Lower S.E."/>
            <person name="Weng J.-K."/>
        </authorList>
    </citation>
    <scope>NUCLEOTIDE SEQUENCE</scope>
    <source>
        <strain evidence="2">TRF0915ILg1</strain>
        <tissue evidence="2">Whole body</tissue>
    </source>
</reference>
<gene>
    <name evidence="2" type="ORF">ILUMI_16621</name>
</gene>
<dbReference type="PANTHER" id="PTHR10773">
    <property type="entry name" value="DNA-DIRECTED RNA POLYMERASES I, II, AND III SUBUNIT RPABC2"/>
    <property type="match status" value="1"/>
</dbReference>
<sequence>MMHRLYVDYCKTKNKPYENITLYERVFNQEYNLGFFVLKKDQCVLCKSFKNANGELNADKQEEKQKHGEETLQSRKEKERDKEKPSWVHHCYMWHENLCKRGPNEIGSCVLHFVEHTFGGIGDTALYSDNLPGKIKVNTGPVFTLTLYKKMKAGEQEKEYTAADLRKRQRGRPSTNAMPKTKRAYLEPPKISEQFIDNYQP</sequence>
<feature type="region of interest" description="Disordered" evidence="1">
    <location>
        <begin position="158"/>
        <end position="201"/>
    </location>
</feature>
<evidence type="ECO:0000256" key="1">
    <source>
        <dbReference type="SAM" id="MobiDB-lite"/>
    </source>
</evidence>
<dbReference type="OrthoDB" id="6768210at2759"/>
<evidence type="ECO:0000313" key="3">
    <source>
        <dbReference type="Proteomes" id="UP000801492"/>
    </source>
</evidence>
<protein>
    <submittedName>
        <fullName evidence="2">Uncharacterized protein</fullName>
    </submittedName>
</protein>
<keyword evidence="3" id="KW-1185">Reference proteome</keyword>
<dbReference type="AlphaFoldDB" id="A0A8K0CSK7"/>
<accession>A0A8K0CSK7</accession>
<dbReference type="Proteomes" id="UP000801492">
    <property type="component" value="Unassembled WGS sequence"/>
</dbReference>
<feature type="region of interest" description="Disordered" evidence="1">
    <location>
        <begin position="57"/>
        <end position="81"/>
    </location>
</feature>
<evidence type="ECO:0000313" key="2">
    <source>
        <dbReference type="EMBL" id="KAF2889552.1"/>
    </source>
</evidence>